<sequence length="230" mass="27474">MSEQVSKLKALFDENKNAANAGPMEAYMKHHFPFLGIKAPERTRLTRQFLNETAIHKGKTLPVSFLKELWALPEREYHYTAIDFTQRMHKVYEKEHLPFFEELIVTNSWWDSVDGLAPNVLGPYFKAYPDRLHHADKWALHENMWLRRTAILYQLKEKEQTDEERLFRYCRQNAQDPEFFIRKAIGWALREYSKTKPEPVENFIEKESLSNLSKREGLKQIQRVKKECSW</sequence>
<keyword evidence="2" id="KW-1185">Reference proteome</keyword>
<dbReference type="Gene3D" id="1.25.40.290">
    <property type="entry name" value="ARM repeat domains"/>
    <property type="match status" value="1"/>
</dbReference>
<protein>
    <submittedName>
        <fullName evidence="1">DNA alkylation repair protein</fullName>
    </submittedName>
</protein>
<dbReference type="EMBL" id="RHIB01000002">
    <property type="protein sequence ID" value="RNA67887.1"/>
    <property type="molecule type" value="Genomic_DNA"/>
</dbReference>
<reference evidence="1 2" key="1">
    <citation type="submission" date="2018-10" db="EMBL/GenBank/DDBJ databases">
        <title>Bacillus Keqinensis sp. nov., a moderately halophilic bacterium isolated from a saline-alkaline lake.</title>
        <authorList>
            <person name="Wang H."/>
        </authorList>
    </citation>
    <scope>NUCLEOTIDE SEQUENCE [LARGE SCALE GENOMIC DNA]</scope>
    <source>
        <strain evidence="1 2">KQ-3</strain>
    </source>
</reference>
<dbReference type="PANTHER" id="PTHR34070">
    <property type="entry name" value="ARMADILLO-TYPE FOLD"/>
    <property type="match status" value="1"/>
</dbReference>
<name>A0A3M7TRJ4_9BACI</name>
<comment type="caution">
    <text evidence="1">The sequence shown here is derived from an EMBL/GenBank/DDBJ whole genome shotgun (WGS) entry which is preliminary data.</text>
</comment>
<dbReference type="RefSeq" id="WP_122899733.1">
    <property type="nucleotide sequence ID" value="NZ_RHIB01000002.1"/>
</dbReference>
<evidence type="ECO:0000313" key="1">
    <source>
        <dbReference type="EMBL" id="RNA67887.1"/>
    </source>
</evidence>
<dbReference type="AlphaFoldDB" id="A0A3M7TRJ4"/>
<dbReference type="CDD" id="cd07064">
    <property type="entry name" value="AlkD_like_1"/>
    <property type="match status" value="1"/>
</dbReference>
<dbReference type="OrthoDB" id="9775346at2"/>
<evidence type="ECO:0000313" key="2">
    <source>
        <dbReference type="Proteomes" id="UP000278746"/>
    </source>
</evidence>
<dbReference type="Pfam" id="PF08713">
    <property type="entry name" value="DNA_alkylation"/>
    <property type="match status" value="1"/>
</dbReference>
<dbReference type="Gene3D" id="1.20.1660.10">
    <property type="entry name" value="Hypothetical protein (EF3068)"/>
    <property type="match status" value="1"/>
</dbReference>
<gene>
    <name evidence="1" type="ORF">EBO34_14395</name>
</gene>
<proteinExistence type="predicted"/>
<organism evidence="1 2">
    <name type="scientific">Alteribacter keqinensis</name>
    <dbReference type="NCBI Taxonomy" id="2483800"/>
    <lineage>
        <taxon>Bacteria</taxon>
        <taxon>Bacillati</taxon>
        <taxon>Bacillota</taxon>
        <taxon>Bacilli</taxon>
        <taxon>Bacillales</taxon>
        <taxon>Bacillaceae</taxon>
        <taxon>Alteribacter</taxon>
    </lineage>
</organism>
<dbReference type="PANTHER" id="PTHR34070:SF1">
    <property type="entry name" value="DNA ALKYLATION REPAIR PROTEIN"/>
    <property type="match status" value="1"/>
</dbReference>
<dbReference type="InterPro" id="IPR016024">
    <property type="entry name" value="ARM-type_fold"/>
</dbReference>
<dbReference type="InterPro" id="IPR014825">
    <property type="entry name" value="DNA_alkylation"/>
</dbReference>
<dbReference type="SUPFAM" id="SSF48371">
    <property type="entry name" value="ARM repeat"/>
    <property type="match status" value="1"/>
</dbReference>
<accession>A0A3M7TRJ4</accession>
<dbReference type="Proteomes" id="UP000278746">
    <property type="component" value="Unassembled WGS sequence"/>
</dbReference>